<dbReference type="Pfam" id="PF13374">
    <property type="entry name" value="TPR_10"/>
    <property type="match status" value="1"/>
</dbReference>
<dbReference type="RefSeq" id="WP_203148389.1">
    <property type="nucleotide sequence ID" value="NZ_JAEVHL010000041.1"/>
</dbReference>
<dbReference type="Gene3D" id="1.25.40.10">
    <property type="entry name" value="Tetratricopeptide repeat domain"/>
    <property type="match status" value="2"/>
</dbReference>
<accession>A0ABS1YFA2</accession>
<evidence type="ECO:0000313" key="2">
    <source>
        <dbReference type="Proteomes" id="UP000622245"/>
    </source>
</evidence>
<dbReference type="SUPFAM" id="SSF48452">
    <property type="entry name" value="TPR-like"/>
    <property type="match status" value="2"/>
</dbReference>
<comment type="caution">
    <text evidence="1">The sequence shown here is derived from an EMBL/GenBank/DDBJ whole genome shotgun (WGS) entry which is preliminary data.</text>
</comment>
<dbReference type="EMBL" id="JAEVHL010000041">
    <property type="protein sequence ID" value="MBM0276032.1"/>
    <property type="molecule type" value="Genomic_DNA"/>
</dbReference>
<proteinExistence type="predicted"/>
<organism evidence="1 2">
    <name type="scientific">Micromonospora tarensis</name>
    <dbReference type="NCBI Taxonomy" id="2806100"/>
    <lineage>
        <taxon>Bacteria</taxon>
        <taxon>Bacillati</taxon>
        <taxon>Actinomycetota</taxon>
        <taxon>Actinomycetes</taxon>
        <taxon>Micromonosporales</taxon>
        <taxon>Micromonosporaceae</taxon>
        <taxon>Micromonospora</taxon>
    </lineage>
</organism>
<evidence type="ECO:0000313" key="1">
    <source>
        <dbReference type="EMBL" id="MBM0276032.1"/>
    </source>
</evidence>
<keyword evidence="2" id="KW-1185">Reference proteome</keyword>
<sequence length="249" mass="27274">MNRHRAALASAERAVELLTPLAEGPGDEVESFRWALAGALDNLALRLLHLESHEKAEVAGRRAVELFTGGRRSARAEQGLAGALTNLAVIEANLDRGAEALATVRRAERIWRRLSADEPSVYLPELALTLNTVGLRHAELGQLDAAVAAADEAVGIFRDLVRASAVAFEFDLAAVLANLSGYLWQLGRRTEAFQYNAEAEEVFDRWGGANPQAFSVHLRRLRENIAAMRAKQSPVDLRRWELGAQSFNS</sequence>
<gene>
    <name evidence="1" type="ORF">JM949_11585</name>
</gene>
<name>A0ABS1YFA2_9ACTN</name>
<dbReference type="Proteomes" id="UP000622245">
    <property type="component" value="Unassembled WGS sequence"/>
</dbReference>
<reference evidence="1 2" key="1">
    <citation type="submission" date="2021-01" db="EMBL/GenBank/DDBJ databases">
        <title>Draft genome sequence of Micromonospora sp. strain STR1s_6.</title>
        <authorList>
            <person name="Karlyshev A."/>
            <person name="Jawad R."/>
        </authorList>
    </citation>
    <scope>NUCLEOTIDE SEQUENCE [LARGE SCALE GENOMIC DNA]</scope>
    <source>
        <strain evidence="1 2">STR1S-6</strain>
    </source>
</reference>
<protein>
    <submittedName>
        <fullName evidence="1">Tetratricopeptide repeat protein</fullName>
    </submittedName>
</protein>
<dbReference type="InterPro" id="IPR011990">
    <property type="entry name" value="TPR-like_helical_dom_sf"/>
</dbReference>